<dbReference type="GeneID" id="20206114"/>
<protein>
    <submittedName>
        <fullName evidence="3 4">Uncharacterized protein</fullName>
    </submittedName>
</protein>
<dbReference type="EMBL" id="AMQM01005957">
    <property type="status" value="NOT_ANNOTATED_CDS"/>
    <property type="molecule type" value="Genomic_DNA"/>
</dbReference>
<keyword evidence="2" id="KW-0812">Transmembrane</keyword>
<reference evidence="3 5" key="2">
    <citation type="journal article" date="2013" name="Nature">
        <title>Insights into bilaterian evolution from three spiralian genomes.</title>
        <authorList>
            <person name="Simakov O."/>
            <person name="Marletaz F."/>
            <person name="Cho S.J."/>
            <person name="Edsinger-Gonzales E."/>
            <person name="Havlak P."/>
            <person name="Hellsten U."/>
            <person name="Kuo D.H."/>
            <person name="Larsson T."/>
            <person name="Lv J."/>
            <person name="Arendt D."/>
            <person name="Savage R."/>
            <person name="Osoegawa K."/>
            <person name="de Jong P."/>
            <person name="Grimwood J."/>
            <person name="Chapman J.A."/>
            <person name="Shapiro H."/>
            <person name="Aerts A."/>
            <person name="Otillar R.P."/>
            <person name="Terry A.Y."/>
            <person name="Boore J.L."/>
            <person name="Grigoriev I.V."/>
            <person name="Lindberg D.R."/>
            <person name="Seaver E.C."/>
            <person name="Weisblat D.A."/>
            <person name="Putnam N.H."/>
            <person name="Rokhsar D.S."/>
        </authorList>
    </citation>
    <scope>NUCLEOTIDE SEQUENCE</scope>
</reference>
<evidence type="ECO:0000313" key="3">
    <source>
        <dbReference type="EMBL" id="ESN98292.1"/>
    </source>
</evidence>
<feature type="region of interest" description="Disordered" evidence="1">
    <location>
        <begin position="93"/>
        <end position="143"/>
    </location>
</feature>
<accession>T1FBB5</accession>
<evidence type="ECO:0000256" key="2">
    <source>
        <dbReference type="SAM" id="Phobius"/>
    </source>
</evidence>
<organism evidence="4 5">
    <name type="scientific">Helobdella robusta</name>
    <name type="common">Californian leech</name>
    <dbReference type="NCBI Taxonomy" id="6412"/>
    <lineage>
        <taxon>Eukaryota</taxon>
        <taxon>Metazoa</taxon>
        <taxon>Spiralia</taxon>
        <taxon>Lophotrochozoa</taxon>
        <taxon>Annelida</taxon>
        <taxon>Clitellata</taxon>
        <taxon>Hirudinea</taxon>
        <taxon>Rhynchobdellida</taxon>
        <taxon>Glossiphoniidae</taxon>
        <taxon>Helobdella</taxon>
    </lineage>
</organism>
<keyword evidence="2" id="KW-0472">Membrane</keyword>
<reference evidence="4" key="3">
    <citation type="submission" date="2015-06" db="UniProtKB">
        <authorList>
            <consortium name="EnsemblMetazoa"/>
        </authorList>
    </citation>
    <scope>IDENTIFICATION</scope>
</reference>
<dbReference type="RefSeq" id="XP_009023629.1">
    <property type="nucleotide sequence ID" value="XM_009025381.1"/>
</dbReference>
<feature type="transmembrane region" description="Helical" evidence="2">
    <location>
        <begin position="57"/>
        <end position="84"/>
    </location>
</feature>
<sequence length="202" mass="22497">MIFQILETVSSRQRRIRYQVPSHHYQPLTQNSAQNTTTLRKSTTELSATNYIVGKKIHFIGIIDAVKFDVIVVVVTIFFTVRMLKMESKGILRKTPNNVSGRGQQRHHTSDWAGGGGNGGGGGSGGGARSGVGRERGSSNMDQTDKELYEEEMQCEEHENTYVWLILGTVKISRQTVLVFDDTHTSGKIRKSLENVVADRET</sequence>
<dbReference type="EMBL" id="KB097182">
    <property type="protein sequence ID" value="ESN98292.1"/>
    <property type="molecule type" value="Genomic_DNA"/>
</dbReference>
<dbReference type="Proteomes" id="UP000015101">
    <property type="component" value="Unassembled WGS sequence"/>
</dbReference>
<dbReference type="AlphaFoldDB" id="T1FBB5"/>
<dbReference type="InParanoid" id="T1FBB5"/>
<proteinExistence type="predicted"/>
<keyword evidence="5" id="KW-1185">Reference proteome</keyword>
<name>T1FBB5_HELRO</name>
<dbReference type="HOGENOM" id="CLU_1355974_0_0_1"/>
<evidence type="ECO:0000256" key="1">
    <source>
        <dbReference type="SAM" id="MobiDB-lite"/>
    </source>
</evidence>
<dbReference type="CTD" id="20206114"/>
<dbReference type="EMBL" id="AMQM01005958">
    <property type="status" value="NOT_ANNOTATED_CDS"/>
    <property type="molecule type" value="Genomic_DNA"/>
</dbReference>
<feature type="compositionally biased region" description="Basic and acidic residues" evidence="1">
    <location>
        <begin position="132"/>
        <end position="143"/>
    </location>
</feature>
<dbReference type="EnsemblMetazoa" id="HelroT177174">
    <property type="protein sequence ID" value="HelroP177174"/>
    <property type="gene ID" value="HelroG177174"/>
</dbReference>
<reference evidence="5" key="1">
    <citation type="submission" date="2012-12" db="EMBL/GenBank/DDBJ databases">
        <authorList>
            <person name="Hellsten U."/>
            <person name="Grimwood J."/>
            <person name="Chapman J.A."/>
            <person name="Shapiro H."/>
            <person name="Aerts A."/>
            <person name="Otillar R.P."/>
            <person name="Terry A.Y."/>
            <person name="Boore J.L."/>
            <person name="Simakov O."/>
            <person name="Marletaz F."/>
            <person name="Cho S.-J."/>
            <person name="Edsinger-Gonzales E."/>
            <person name="Havlak P."/>
            <person name="Kuo D.-H."/>
            <person name="Larsson T."/>
            <person name="Lv J."/>
            <person name="Arendt D."/>
            <person name="Savage R."/>
            <person name="Osoegawa K."/>
            <person name="de Jong P."/>
            <person name="Lindberg D.R."/>
            <person name="Seaver E.C."/>
            <person name="Weisblat D.A."/>
            <person name="Putnam N.H."/>
            <person name="Grigoriev I.V."/>
            <person name="Rokhsar D.S."/>
        </authorList>
    </citation>
    <scope>NUCLEOTIDE SEQUENCE</scope>
</reference>
<dbReference type="KEGG" id="hro:HELRODRAFT_177174"/>
<feature type="compositionally biased region" description="Gly residues" evidence="1">
    <location>
        <begin position="113"/>
        <end position="130"/>
    </location>
</feature>
<evidence type="ECO:0000313" key="4">
    <source>
        <dbReference type="EnsemblMetazoa" id="HelroP177174"/>
    </source>
</evidence>
<keyword evidence="2" id="KW-1133">Transmembrane helix</keyword>
<gene>
    <name evidence="4" type="primary">20206114</name>
    <name evidence="3" type="ORF">HELRODRAFT_177174</name>
</gene>
<evidence type="ECO:0000313" key="5">
    <source>
        <dbReference type="Proteomes" id="UP000015101"/>
    </source>
</evidence>